<evidence type="ECO:0000256" key="1">
    <source>
        <dbReference type="SAM" id="MobiDB-lite"/>
    </source>
</evidence>
<organism evidence="3 4">
    <name type="scientific">Fusarium pseudograminearum (strain CS3096)</name>
    <name type="common">Wheat and barley crown-rot fungus</name>
    <dbReference type="NCBI Taxonomy" id="1028729"/>
    <lineage>
        <taxon>Eukaryota</taxon>
        <taxon>Fungi</taxon>
        <taxon>Dikarya</taxon>
        <taxon>Ascomycota</taxon>
        <taxon>Pezizomycotina</taxon>
        <taxon>Sordariomycetes</taxon>
        <taxon>Hypocreomycetidae</taxon>
        <taxon>Hypocreales</taxon>
        <taxon>Nectriaceae</taxon>
        <taxon>Fusarium</taxon>
    </lineage>
</organism>
<name>K3ULV6_FUSPC</name>
<feature type="region of interest" description="Disordered" evidence="1">
    <location>
        <begin position="136"/>
        <end position="159"/>
    </location>
</feature>
<dbReference type="EMBL" id="AFNW01000184">
    <property type="protein sequence ID" value="EKJ73106.1"/>
    <property type="molecule type" value="Genomic_DNA"/>
</dbReference>
<evidence type="ECO:0000256" key="2">
    <source>
        <dbReference type="SAM" id="Phobius"/>
    </source>
</evidence>
<dbReference type="KEGG" id="fpu:FPSE_06719"/>
<dbReference type="OrthoDB" id="5419219at2759"/>
<dbReference type="eggNOG" id="ENOG502SJK3">
    <property type="taxonomic scope" value="Eukaryota"/>
</dbReference>
<dbReference type="HOGENOM" id="CLU_013814_0_0_1"/>
<feature type="transmembrane region" description="Helical" evidence="2">
    <location>
        <begin position="531"/>
        <end position="553"/>
    </location>
</feature>
<evidence type="ECO:0000313" key="4">
    <source>
        <dbReference type="Proteomes" id="UP000007978"/>
    </source>
</evidence>
<dbReference type="GeneID" id="20365337"/>
<proteinExistence type="predicted"/>
<keyword evidence="2" id="KW-0812">Transmembrane</keyword>
<gene>
    <name evidence="3" type="ORF">FPSE_06719</name>
</gene>
<comment type="caution">
    <text evidence="3">The sequence shown here is derived from an EMBL/GenBank/DDBJ whole genome shotgun (WGS) entry which is preliminary data.</text>
</comment>
<sequence length="762" mass="84964">MLQDPASAVLPEPPRYGDLSHYAIRDDDEKCLWELEVTRLIDSLGTAQEPLSTSHGNVLTSAVDTSAFNSLGRLSDQMICALSIYGMDDTVATATSPIDSVGGRSYNRLQERLGQRSELAHVVGVRDPLVTRFRHSERHSRIPRPPMQQETQVQGDPVPLESLNDDDAPTYYALVDYITTILVRLLLKGCDRRHVYWLSIVLTTLAKISTKLKVLSHDLPIFVEQSLDRFSLHNHNYLDALEQTAENPHVDPPLLRQEMKDVTTGIKDNYIVNYVSDMTAVSNWLFRLIWHILTDLNTRNTRGRTTDEFDISASVLTLGSRSLPTLAYQNRPGHISGSSSIVALEMYQRAFNLMIDTVKGIRWNSVPIEQVTKGQCTLSIGVDRALPNQSSEIKSMTEIVSIMVLVSCMDPSLTEDMVKVCSTVRASNVLPKVSNTVQKYAAFFSFRNVPVESNLQPLQNSRPLSQSFILKSGNVPISVVPDRDNAPSRWEFSEAAQKDLHKSESMRRHVSLSARGWAVDEQAISVSCLKYTVSIMVGCSILVLGGLMAGLFVGSRIDGVDPFNLTMFAWIIAGFIILVSKSLRVGEWNWRDFLKGRVTCRTVHELASVTNLDEQGIIMQLLSSEKEWPLISRGPYNSAFSNTGADGFSVDVKPKIGTLFVSGLLVLEVLMESGPALVCLDIRPHITAGENNEATEGAHRGDIPVQVSRNRMVHAQRVPLYALACKDVPQQDEAEKDIVFRQQWVTWEKIIGLYNNTKQSVR</sequence>
<keyword evidence="4" id="KW-1185">Reference proteome</keyword>
<reference evidence="3 4" key="1">
    <citation type="journal article" date="2012" name="PLoS Pathog.">
        <title>Comparative pathogenomics reveals horizontally acquired novel virulence genes in fungi infecting cereal hosts.</title>
        <authorList>
            <person name="Gardiner D.M."/>
            <person name="McDonald M.C."/>
            <person name="Covarelli L."/>
            <person name="Solomon P.S."/>
            <person name="Rusu A.G."/>
            <person name="Marshall M."/>
            <person name="Kazan K."/>
            <person name="Chakraborty S."/>
            <person name="McDonald B.A."/>
            <person name="Manners J.M."/>
        </authorList>
    </citation>
    <scope>NUCLEOTIDE SEQUENCE [LARGE SCALE GENOMIC DNA]</scope>
    <source>
        <strain evidence="3 4">CS3096</strain>
    </source>
</reference>
<evidence type="ECO:0000313" key="3">
    <source>
        <dbReference type="EMBL" id="EKJ73106.1"/>
    </source>
</evidence>
<keyword evidence="2" id="KW-1133">Transmembrane helix</keyword>
<feature type="transmembrane region" description="Helical" evidence="2">
    <location>
        <begin position="565"/>
        <end position="583"/>
    </location>
</feature>
<accession>K3ULV6</accession>
<protein>
    <submittedName>
        <fullName evidence="3">Uncharacterized protein</fullName>
    </submittedName>
</protein>
<keyword evidence="2" id="KW-0472">Membrane</keyword>
<dbReference type="Proteomes" id="UP000007978">
    <property type="component" value="Chromosome 2"/>
</dbReference>
<dbReference type="RefSeq" id="XP_009258112.1">
    <property type="nucleotide sequence ID" value="XM_009259837.1"/>
</dbReference>
<dbReference type="AlphaFoldDB" id="K3ULV6"/>